<dbReference type="RefSeq" id="WP_345110109.1">
    <property type="nucleotide sequence ID" value="NZ_BAABDH010000015.1"/>
</dbReference>
<protein>
    <recommendedName>
        <fullName evidence="1">Calcineurin-like phosphoesterase domain-containing protein</fullName>
    </recommendedName>
</protein>
<dbReference type="EMBL" id="BAABDH010000015">
    <property type="protein sequence ID" value="GAA3923251.1"/>
    <property type="molecule type" value="Genomic_DNA"/>
</dbReference>
<dbReference type="InterPro" id="IPR029052">
    <property type="entry name" value="Metallo-depent_PP-like"/>
</dbReference>
<dbReference type="SUPFAM" id="SSF56300">
    <property type="entry name" value="Metallo-dependent phosphatases"/>
    <property type="match status" value="1"/>
</dbReference>
<gene>
    <name evidence="2" type="ORF">GCM10022406_06810</name>
</gene>
<accession>A0ABP7MHS8</accession>
<dbReference type="Proteomes" id="UP001499909">
    <property type="component" value="Unassembled WGS sequence"/>
</dbReference>
<sequence>MRILVVPDLHGRTNWRQPVADFLAAAAATDRVIFLGDYLDSFTVADQPMLDNFIDVLLLREREPERVILLLGNHCFPYLFYPAFQCSGFRPQLAPALHILFKTHQALFQVAWQAGSYLFTHAGVSDMWLESNRLAIRLLVGHHARPDNIADTLNQLLASEQGRQLLWQVSGYNGGRDRVDGPLWVRPVHLSRGLLPRLIQVVGHTPQPHIHSEINEATQTGFIVADCHDHSPDEFLTLQLTK</sequence>
<proteinExistence type="predicted"/>
<evidence type="ECO:0000313" key="3">
    <source>
        <dbReference type="Proteomes" id="UP001499909"/>
    </source>
</evidence>
<feature type="domain" description="Calcineurin-like phosphoesterase" evidence="1">
    <location>
        <begin position="1"/>
        <end position="148"/>
    </location>
</feature>
<evidence type="ECO:0000313" key="2">
    <source>
        <dbReference type="EMBL" id="GAA3923251.1"/>
    </source>
</evidence>
<keyword evidence="3" id="KW-1185">Reference proteome</keyword>
<dbReference type="Pfam" id="PF00149">
    <property type="entry name" value="Metallophos"/>
    <property type="match status" value="1"/>
</dbReference>
<organism evidence="2 3">
    <name type="scientific">Hymenobacter algoricola</name>
    <dbReference type="NCBI Taxonomy" id="486267"/>
    <lineage>
        <taxon>Bacteria</taxon>
        <taxon>Pseudomonadati</taxon>
        <taxon>Bacteroidota</taxon>
        <taxon>Cytophagia</taxon>
        <taxon>Cytophagales</taxon>
        <taxon>Hymenobacteraceae</taxon>
        <taxon>Hymenobacter</taxon>
    </lineage>
</organism>
<evidence type="ECO:0000259" key="1">
    <source>
        <dbReference type="Pfam" id="PF00149"/>
    </source>
</evidence>
<reference evidence="3" key="1">
    <citation type="journal article" date="2019" name="Int. J. Syst. Evol. Microbiol.">
        <title>The Global Catalogue of Microorganisms (GCM) 10K type strain sequencing project: providing services to taxonomists for standard genome sequencing and annotation.</title>
        <authorList>
            <consortium name="The Broad Institute Genomics Platform"/>
            <consortium name="The Broad Institute Genome Sequencing Center for Infectious Disease"/>
            <person name="Wu L."/>
            <person name="Ma J."/>
        </authorList>
    </citation>
    <scope>NUCLEOTIDE SEQUENCE [LARGE SCALE GENOMIC DNA]</scope>
    <source>
        <strain evidence="3">JCM 17214</strain>
    </source>
</reference>
<dbReference type="Gene3D" id="3.60.21.10">
    <property type="match status" value="1"/>
</dbReference>
<name>A0ABP7MHS8_9BACT</name>
<dbReference type="InterPro" id="IPR004843">
    <property type="entry name" value="Calcineurin-like_PHP"/>
</dbReference>
<comment type="caution">
    <text evidence="2">The sequence shown here is derived from an EMBL/GenBank/DDBJ whole genome shotgun (WGS) entry which is preliminary data.</text>
</comment>